<dbReference type="GO" id="GO:0008360">
    <property type="term" value="P:regulation of cell shape"/>
    <property type="evidence" value="ECO:0007669"/>
    <property type="project" value="UniProtKB-KW"/>
</dbReference>
<dbReference type="PANTHER" id="PTHR47019">
    <property type="entry name" value="LIPID II FLIPPASE MURJ"/>
    <property type="match status" value="1"/>
</dbReference>
<dbReference type="Gene3D" id="2.60.120.260">
    <property type="entry name" value="Galactose-binding domain-like"/>
    <property type="match status" value="1"/>
</dbReference>
<dbReference type="GO" id="GO:0004672">
    <property type="term" value="F:protein kinase activity"/>
    <property type="evidence" value="ECO:0007669"/>
    <property type="project" value="InterPro"/>
</dbReference>
<dbReference type="InterPro" id="IPR011009">
    <property type="entry name" value="Kinase-like_dom_sf"/>
</dbReference>
<evidence type="ECO:0000313" key="11">
    <source>
        <dbReference type="EMBL" id="QGF23324.1"/>
    </source>
</evidence>
<dbReference type="InterPro" id="IPR004268">
    <property type="entry name" value="MurJ"/>
</dbReference>
<evidence type="ECO:0000256" key="4">
    <source>
        <dbReference type="ARBA" id="ARBA00022960"/>
    </source>
</evidence>
<feature type="transmembrane region" description="Helical" evidence="9">
    <location>
        <begin position="112"/>
        <end position="133"/>
    </location>
</feature>
<keyword evidence="5" id="KW-0573">Peptidoglycan synthesis</keyword>
<dbReference type="GO" id="GO:0005886">
    <property type="term" value="C:plasma membrane"/>
    <property type="evidence" value="ECO:0007669"/>
    <property type="project" value="UniProtKB-SubCell"/>
</dbReference>
<dbReference type="CDD" id="cd13123">
    <property type="entry name" value="MATE_MurJ_like"/>
    <property type="match status" value="1"/>
</dbReference>
<keyword evidence="4" id="KW-0133">Cell shape</keyword>
<dbReference type="GO" id="GO:0005524">
    <property type="term" value="F:ATP binding"/>
    <property type="evidence" value="ECO:0007669"/>
    <property type="project" value="InterPro"/>
</dbReference>
<evidence type="ECO:0000256" key="7">
    <source>
        <dbReference type="ARBA" id="ARBA00023136"/>
    </source>
</evidence>
<feature type="domain" description="F5/8 type C" evidence="10">
    <location>
        <begin position="956"/>
        <end position="1070"/>
    </location>
</feature>
<comment type="subcellular location">
    <subcellularLocation>
        <location evidence="1">Cell membrane</location>
        <topology evidence="1">Multi-pass membrane protein</topology>
    </subcellularLocation>
</comment>
<dbReference type="Pfam" id="PF00754">
    <property type="entry name" value="F5_F8_type_C"/>
    <property type="match status" value="1"/>
</dbReference>
<evidence type="ECO:0000259" key="10">
    <source>
        <dbReference type="Pfam" id="PF00754"/>
    </source>
</evidence>
<feature type="region of interest" description="Disordered" evidence="8">
    <location>
        <begin position="910"/>
        <end position="972"/>
    </location>
</feature>
<accession>A0A5Q2FD20</accession>
<dbReference type="CDD" id="cd13973">
    <property type="entry name" value="PK_MviN-like"/>
    <property type="match status" value="1"/>
</dbReference>
<feature type="transmembrane region" description="Helical" evidence="9">
    <location>
        <begin position="348"/>
        <end position="370"/>
    </location>
</feature>
<feature type="transmembrane region" description="Helical" evidence="9">
    <location>
        <begin position="264"/>
        <end position="284"/>
    </location>
</feature>
<evidence type="ECO:0000256" key="3">
    <source>
        <dbReference type="ARBA" id="ARBA00022692"/>
    </source>
</evidence>
<feature type="transmembrane region" description="Helical" evidence="9">
    <location>
        <begin position="145"/>
        <end position="168"/>
    </location>
</feature>
<dbReference type="GO" id="GO:0034204">
    <property type="term" value="P:lipid translocation"/>
    <property type="evidence" value="ECO:0007669"/>
    <property type="project" value="TreeGrafter"/>
</dbReference>
<keyword evidence="3 9" id="KW-0812">Transmembrane</keyword>
<feature type="transmembrane region" description="Helical" evidence="9">
    <location>
        <begin position="449"/>
        <end position="470"/>
    </location>
</feature>
<dbReference type="InterPro" id="IPR008979">
    <property type="entry name" value="Galactose-bd-like_sf"/>
</dbReference>
<dbReference type="GO" id="GO:0009252">
    <property type="term" value="P:peptidoglycan biosynthetic process"/>
    <property type="evidence" value="ECO:0007669"/>
    <property type="project" value="UniProtKB-KW"/>
</dbReference>
<keyword evidence="12" id="KW-1185">Reference proteome</keyword>
<evidence type="ECO:0000256" key="1">
    <source>
        <dbReference type="ARBA" id="ARBA00004651"/>
    </source>
</evidence>
<sequence length="1087" mass="115729">MLGFVRAALIAIVLGNGTRPAEAFNLANTIPNSLYILLAGGVMNAVLVPQIVRAMDEDEDGGEAYINRIMTAFLAALAVMTILVTVAAPWVMTLYTAEGWREPAMAPYWGNMVTLAYLCLPEIFFYGATVLVGQVLNARQIYIPYMWAPIANNVISIGVFGLYLGLWGSSHGSPFTLSEVLLLGLGSTLGIAAQFFILVPFLRRAGLRYRPRWDLRGAGLGHTFRLAQWTLYFVLVNQLAIFVVNRLGSTAVLGGTGEGAGITAYQTASLIWIVPHSLITLSLATQMMTSSSRLAADGDLRGVAEESTRTMRTALAIIVPSAIALFALGFPVSQLLFGNGAGAKDADFIGRTLMVMALGLVPYSLHYLVIRSFYSLEDTRTPFLVQSTIVATNIVLAIALVIPWHAPGWVAAGLGGAYALAYVVGLGIAVPLLRRRLPDFHFGAVARHIVRLTVATAPGALLAWLIVHYTGGHGQLLLLVSLAAGAAVALGTFAFLARRLQIEEVEEVLAALLRRSGRSGTPPTNPPGQQEEDAVPEIPGDDDPQDGTAVTFSADDEYTRPLGAPAYAAGRLLGGRFRLEDALDARRQDLWRATDLTLKRWVVCQFFPADDPRSPLLLAAARRAAQVTDARFVRILDFSDDGDEPYVVREYAPGQTLTKLLAHGPLSGTESAWLVREIADAMTTVHAQGLFHQRLDPDAVMVTDTGNVKILGFQIDEALLPGDERETRVDGAERTDVLALGRLLYACLTGMWPGGTLPGLPSAPTRGGMWPSPRRVRTDVPPALDRLCQQVIGGVSPMMENVAGKPGIATAAGVVAALSNVLGVTDASYRLEQRVRSSQGTLSLDATREQPAVPAHPPAPTTAAVPPEPSHRPLKVVPRQTPRRGWVVALLVVVALAIVVGLIGVALRSGGSGQPRTGASSASTSPTPSRSTDAGPWQITGVSTFDPAADGGNNEENDRSAQYAADGDPNTQWQTMSYVGDARFGKLKPGVGLVLDLGRPRDVRTAKVQLAGNGTNLEMRVPKNAAVTSAPMDTEKSWRAVASASGASGTVDLTTSSPVTTRYVMIYLTSLPTDGGGQFRGGSTRCR</sequence>
<keyword evidence="6 9" id="KW-1133">Transmembrane helix</keyword>
<dbReference type="Gene3D" id="1.10.510.10">
    <property type="entry name" value="Transferase(Phosphotransferase) domain 1"/>
    <property type="match status" value="1"/>
</dbReference>
<feature type="transmembrane region" description="Helical" evidence="9">
    <location>
        <begin position="408"/>
        <end position="429"/>
    </location>
</feature>
<dbReference type="NCBIfam" id="TIGR01695">
    <property type="entry name" value="murJ_mviN"/>
    <property type="match status" value="1"/>
</dbReference>
<feature type="transmembrane region" description="Helical" evidence="9">
    <location>
        <begin position="314"/>
        <end position="336"/>
    </location>
</feature>
<dbReference type="KEGG" id="rain:Rai3103_06215"/>
<evidence type="ECO:0000256" key="5">
    <source>
        <dbReference type="ARBA" id="ARBA00022984"/>
    </source>
</evidence>
<feature type="region of interest" description="Disordered" evidence="8">
    <location>
        <begin position="516"/>
        <end position="550"/>
    </location>
</feature>
<evidence type="ECO:0000313" key="12">
    <source>
        <dbReference type="Proteomes" id="UP000386847"/>
    </source>
</evidence>
<feature type="transmembrane region" description="Helical" evidence="9">
    <location>
        <begin position="382"/>
        <end position="402"/>
    </location>
</feature>
<gene>
    <name evidence="11" type="primary">murJ</name>
    <name evidence="11" type="ORF">Rai3103_06215</name>
</gene>
<dbReference type="PANTHER" id="PTHR47019:SF1">
    <property type="entry name" value="LIPID II FLIPPASE MURJ"/>
    <property type="match status" value="1"/>
</dbReference>
<proteinExistence type="predicted"/>
<evidence type="ECO:0000256" key="9">
    <source>
        <dbReference type="SAM" id="Phobius"/>
    </source>
</evidence>
<feature type="transmembrane region" description="Helical" evidence="9">
    <location>
        <begin position="223"/>
        <end position="244"/>
    </location>
</feature>
<dbReference type="Pfam" id="PF03023">
    <property type="entry name" value="MurJ"/>
    <property type="match status" value="1"/>
</dbReference>
<dbReference type="EMBL" id="CP045725">
    <property type="protein sequence ID" value="QGF23324.1"/>
    <property type="molecule type" value="Genomic_DNA"/>
</dbReference>
<feature type="compositionally biased region" description="Acidic residues" evidence="8">
    <location>
        <begin position="530"/>
        <end position="545"/>
    </location>
</feature>
<evidence type="ECO:0000256" key="8">
    <source>
        <dbReference type="SAM" id="MobiDB-lite"/>
    </source>
</evidence>
<dbReference type="GO" id="GO:0015648">
    <property type="term" value="F:lipid-linked peptidoglycan transporter activity"/>
    <property type="evidence" value="ECO:0007669"/>
    <property type="project" value="TreeGrafter"/>
</dbReference>
<dbReference type="SUPFAM" id="SSF49785">
    <property type="entry name" value="Galactose-binding domain-like"/>
    <property type="match status" value="1"/>
</dbReference>
<dbReference type="AlphaFoldDB" id="A0A5Q2FD20"/>
<dbReference type="InterPro" id="IPR000421">
    <property type="entry name" value="FA58C"/>
</dbReference>
<feature type="transmembrane region" description="Helical" evidence="9">
    <location>
        <begin position="33"/>
        <end position="52"/>
    </location>
</feature>
<protein>
    <submittedName>
        <fullName evidence="11">Murein biosynthesis integral membrane protein MurJ</fullName>
    </submittedName>
</protein>
<evidence type="ECO:0000256" key="2">
    <source>
        <dbReference type="ARBA" id="ARBA00022475"/>
    </source>
</evidence>
<feature type="transmembrane region" description="Helical" evidence="9">
    <location>
        <begin position="885"/>
        <end position="907"/>
    </location>
</feature>
<name>A0A5Q2FD20_9ACTN</name>
<feature type="region of interest" description="Disordered" evidence="8">
    <location>
        <begin position="838"/>
        <end position="877"/>
    </location>
</feature>
<feature type="transmembrane region" description="Helical" evidence="9">
    <location>
        <begin position="476"/>
        <end position="497"/>
    </location>
</feature>
<organism evidence="11 12">
    <name type="scientific">Raineyella fluvialis</name>
    <dbReference type="NCBI Taxonomy" id="2662261"/>
    <lineage>
        <taxon>Bacteria</taxon>
        <taxon>Bacillati</taxon>
        <taxon>Actinomycetota</taxon>
        <taxon>Actinomycetes</taxon>
        <taxon>Propionibacteriales</taxon>
        <taxon>Propionibacteriaceae</taxon>
        <taxon>Raineyella</taxon>
    </lineage>
</organism>
<feature type="transmembrane region" description="Helical" evidence="9">
    <location>
        <begin position="180"/>
        <end position="202"/>
    </location>
</feature>
<evidence type="ECO:0000256" key="6">
    <source>
        <dbReference type="ARBA" id="ARBA00022989"/>
    </source>
</evidence>
<feature type="transmembrane region" description="Helical" evidence="9">
    <location>
        <begin position="72"/>
        <end position="92"/>
    </location>
</feature>
<dbReference type="InterPro" id="IPR051050">
    <property type="entry name" value="Lipid_II_flippase_MurJ/MviN"/>
</dbReference>
<reference evidence="11 12" key="1">
    <citation type="submission" date="2019-10" db="EMBL/GenBank/DDBJ databases">
        <title>Genomic analysis of Raineyella sp. CBA3103.</title>
        <authorList>
            <person name="Roh S.W."/>
        </authorList>
    </citation>
    <scope>NUCLEOTIDE SEQUENCE [LARGE SCALE GENOMIC DNA]</scope>
    <source>
        <strain evidence="11 12">CBA3103</strain>
    </source>
</reference>
<dbReference type="SUPFAM" id="SSF56112">
    <property type="entry name" value="Protein kinase-like (PK-like)"/>
    <property type="match status" value="1"/>
</dbReference>
<keyword evidence="2" id="KW-1003">Cell membrane</keyword>
<keyword evidence="7 9" id="KW-0472">Membrane</keyword>
<dbReference type="Proteomes" id="UP000386847">
    <property type="component" value="Chromosome"/>
</dbReference>
<feature type="compositionally biased region" description="Low complexity" evidence="8">
    <location>
        <begin position="915"/>
        <end position="932"/>
    </location>
</feature>